<evidence type="ECO:0000313" key="6">
    <source>
        <dbReference type="Proteomes" id="UP001500469"/>
    </source>
</evidence>
<dbReference type="InterPro" id="IPR023027">
    <property type="entry name" value="Mannitol_DH_CS"/>
</dbReference>
<dbReference type="InterPro" id="IPR013131">
    <property type="entry name" value="Mannitol_DH_N"/>
</dbReference>
<feature type="domain" description="Mannitol dehydrogenase N-terminal" evidence="3">
    <location>
        <begin position="7"/>
        <end position="235"/>
    </location>
</feature>
<dbReference type="InterPro" id="IPR036291">
    <property type="entry name" value="NAD(P)-bd_dom_sf"/>
</dbReference>
<evidence type="ECO:0000313" key="5">
    <source>
        <dbReference type="EMBL" id="GAA0879708.1"/>
    </source>
</evidence>
<dbReference type="Proteomes" id="UP001500469">
    <property type="component" value="Unassembled WGS sequence"/>
</dbReference>
<keyword evidence="6" id="KW-1185">Reference proteome</keyword>
<proteinExistence type="predicted"/>
<dbReference type="NCBIfam" id="NF002969">
    <property type="entry name" value="PRK03643.1"/>
    <property type="match status" value="1"/>
</dbReference>
<dbReference type="PRINTS" id="PR00084">
    <property type="entry name" value="MTLDHDRGNASE"/>
</dbReference>
<evidence type="ECO:0000259" key="4">
    <source>
        <dbReference type="Pfam" id="PF08125"/>
    </source>
</evidence>
<accession>A0ABP3YF29</accession>
<keyword evidence="1" id="KW-0560">Oxidoreductase</keyword>
<comment type="caution">
    <text evidence="5">The sequence shown here is derived from an EMBL/GenBank/DDBJ whole genome shotgun (WGS) entry which is preliminary data.</text>
</comment>
<dbReference type="SUPFAM" id="SSF48179">
    <property type="entry name" value="6-phosphogluconate dehydrogenase C-terminal domain-like"/>
    <property type="match status" value="1"/>
</dbReference>
<dbReference type="Gene3D" id="1.10.1040.10">
    <property type="entry name" value="N-(1-d-carboxylethyl)-l-norvaline Dehydrogenase, domain 2"/>
    <property type="match status" value="1"/>
</dbReference>
<dbReference type="EMBL" id="BAAAFI010000030">
    <property type="protein sequence ID" value="GAA0879708.1"/>
    <property type="molecule type" value="Genomic_DNA"/>
</dbReference>
<reference evidence="6" key="1">
    <citation type="journal article" date="2019" name="Int. J. Syst. Evol. Microbiol.">
        <title>The Global Catalogue of Microorganisms (GCM) 10K type strain sequencing project: providing services to taxonomists for standard genome sequencing and annotation.</title>
        <authorList>
            <consortium name="The Broad Institute Genomics Platform"/>
            <consortium name="The Broad Institute Genome Sequencing Center for Infectious Disease"/>
            <person name="Wu L."/>
            <person name="Ma J."/>
        </authorList>
    </citation>
    <scope>NUCLEOTIDE SEQUENCE [LARGE SCALE GENOMIC DNA]</scope>
    <source>
        <strain evidence="6">JCM 16112</strain>
    </source>
</reference>
<dbReference type="SUPFAM" id="SSF51735">
    <property type="entry name" value="NAD(P)-binding Rossmann-fold domains"/>
    <property type="match status" value="1"/>
</dbReference>
<dbReference type="PROSITE" id="PS00974">
    <property type="entry name" value="MANNITOL_DHGENASE"/>
    <property type="match status" value="1"/>
</dbReference>
<dbReference type="InterPro" id="IPR013328">
    <property type="entry name" value="6PGD_dom2"/>
</dbReference>
<protein>
    <submittedName>
        <fullName evidence="5">Tagaturonate reductase</fullName>
    </submittedName>
</protein>
<dbReference type="RefSeq" id="WP_343852405.1">
    <property type="nucleotide sequence ID" value="NZ_BAAAFI010000030.1"/>
</dbReference>
<dbReference type="PANTHER" id="PTHR30524:SF0">
    <property type="entry name" value="ALTRONATE OXIDOREDUCTASE-RELATED"/>
    <property type="match status" value="1"/>
</dbReference>
<feature type="domain" description="Mannitol dehydrogenase C-terminal" evidence="4">
    <location>
        <begin position="253"/>
        <end position="419"/>
    </location>
</feature>
<gene>
    <name evidence="5" type="ORF">GCM10009119_26770</name>
</gene>
<dbReference type="InterPro" id="IPR008927">
    <property type="entry name" value="6-PGluconate_DH-like_C_sf"/>
</dbReference>
<organism evidence="5 6">
    <name type="scientific">Algoriphagus jejuensis</name>
    <dbReference type="NCBI Taxonomy" id="419934"/>
    <lineage>
        <taxon>Bacteria</taxon>
        <taxon>Pseudomonadati</taxon>
        <taxon>Bacteroidota</taxon>
        <taxon>Cytophagia</taxon>
        <taxon>Cytophagales</taxon>
        <taxon>Cyclobacteriaceae</taxon>
        <taxon>Algoriphagus</taxon>
    </lineage>
</organism>
<evidence type="ECO:0000256" key="1">
    <source>
        <dbReference type="ARBA" id="ARBA00023002"/>
    </source>
</evidence>
<dbReference type="Pfam" id="PF08125">
    <property type="entry name" value="Mannitol_dh_C"/>
    <property type="match status" value="1"/>
</dbReference>
<dbReference type="InterPro" id="IPR000669">
    <property type="entry name" value="Mannitol_DH"/>
</dbReference>
<dbReference type="Gene3D" id="3.40.50.720">
    <property type="entry name" value="NAD(P)-binding Rossmann-like Domain"/>
    <property type="match status" value="1"/>
</dbReference>
<evidence type="ECO:0000256" key="2">
    <source>
        <dbReference type="ARBA" id="ARBA00023027"/>
    </source>
</evidence>
<sequence>MAINDIQILQFGTGNFLRAFLGSMVQDLTEAGNPLNICIIQSTSGNAINRLAARDFNYHLLSAGFKNGQEVESISQITCVKAGLTLPDDVETFFEYSTSPSVKWIVSNVTEAGMVWKSEGEFAQFAASFPGRLTQWLFKRFQAIPEADTIVLPCELLPNNGDLLRGFVLDHAKAWALSDDFVTWIEEKVTFFNSLVDRIVPGFPSHLDLTLKESDPFLVQAEPYALWAIQGSESEYDKLPFLKSKSEVILADDITGYALRKVRILNAAHTAMTGHGMLNGVETVGEWIGDPEREKFLQEMIAEEIIPTMNLDRAALAKYADDVLDRFRNPFVSHKLSDISLNSIAKLKSRLLPIMADFQSKNGQYPTKLSSCLLSMILFYLRYPDKIRDGQEVKTWFENACKNQTELECLKHAMKEWLQITWNSDLESVYDKLSN</sequence>
<dbReference type="PANTHER" id="PTHR30524">
    <property type="entry name" value="MANNITOL-1-PHOSPHATE 5-DEHYDROGENASE"/>
    <property type="match status" value="1"/>
</dbReference>
<dbReference type="Pfam" id="PF01232">
    <property type="entry name" value="Mannitol_dh"/>
    <property type="match status" value="1"/>
</dbReference>
<evidence type="ECO:0000259" key="3">
    <source>
        <dbReference type="Pfam" id="PF01232"/>
    </source>
</evidence>
<name>A0ABP3YF29_9BACT</name>
<dbReference type="InterPro" id="IPR013118">
    <property type="entry name" value="Mannitol_DH_C"/>
</dbReference>
<keyword evidence="2" id="KW-0520">NAD</keyword>